<evidence type="ECO:0000313" key="1">
    <source>
        <dbReference type="EMBL" id="WEK36104.1"/>
    </source>
</evidence>
<protein>
    <submittedName>
        <fullName evidence="1">Uncharacterized protein</fullName>
    </submittedName>
</protein>
<dbReference type="Proteomes" id="UP001220610">
    <property type="component" value="Chromosome"/>
</dbReference>
<accession>A0AAJ5WTY4</accession>
<name>A0AAJ5WTY4_9BACT</name>
<sequence>MDNNETATGEWNSTSRLIDVFWEKGYRNYIEVNDSGVAFTLDRLSANVARMLELDSRDEPVPVTLSTIAYFSKDQSTEVRCKFEMLRNGDRGLHLSRMVITSRALGESQESQVELRPSTLAEIPSCGQAIRMVAQQAVRLSNENKEVNKRKRIKRGKWI</sequence>
<reference evidence="1" key="1">
    <citation type="submission" date="2023-03" db="EMBL/GenBank/DDBJ databases">
        <title>Andean soil-derived lignocellulolytic bacterial consortium as a source of novel taxa and putative plastic-active enzymes.</title>
        <authorList>
            <person name="Diaz-Garcia L."/>
            <person name="Chuvochina M."/>
            <person name="Feuerriegel G."/>
            <person name="Bunk B."/>
            <person name="Sproer C."/>
            <person name="Streit W.R."/>
            <person name="Rodriguez L.M."/>
            <person name="Overmann J."/>
            <person name="Jimenez D.J."/>
        </authorList>
    </citation>
    <scope>NUCLEOTIDE SEQUENCE</scope>
    <source>
        <strain evidence="1">MAG 7</strain>
    </source>
</reference>
<gene>
    <name evidence="1" type="ORF">P0Y53_01200</name>
</gene>
<dbReference type="AlphaFoldDB" id="A0AAJ5WTY4"/>
<evidence type="ECO:0000313" key="2">
    <source>
        <dbReference type="Proteomes" id="UP001220610"/>
    </source>
</evidence>
<proteinExistence type="predicted"/>
<dbReference type="EMBL" id="CP119311">
    <property type="protein sequence ID" value="WEK36104.1"/>
    <property type="molecule type" value="Genomic_DNA"/>
</dbReference>
<organism evidence="1 2">
    <name type="scientific">Candidatus Pseudobacter hemicellulosilyticus</name>
    <dbReference type="NCBI Taxonomy" id="3121375"/>
    <lineage>
        <taxon>Bacteria</taxon>
        <taxon>Pseudomonadati</taxon>
        <taxon>Bacteroidota</taxon>
        <taxon>Chitinophagia</taxon>
        <taxon>Chitinophagales</taxon>
        <taxon>Chitinophagaceae</taxon>
        <taxon>Pseudobacter</taxon>
    </lineage>
</organism>